<evidence type="ECO:0000313" key="3">
    <source>
        <dbReference type="Proteomes" id="UP000031278"/>
    </source>
</evidence>
<comment type="caution">
    <text evidence="2">The sequence shown here is derived from an EMBL/GenBank/DDBJ whole genome shotgun (WGS) entry which is preliminary data.</text>
</comment>
<reference evidence="2 3" key="1">
    <citation type="submission" date="2014-12" db="EMBL/GenBank/DDBJ databases">
        <title>Genome sequencing of Photobacterium gaetbulicola AD005a.</title>
        <authorList>
            <person name="Adrian T.G.S."/>
            <person name="Chan K.G."/>
        </authorList>
    </citation>
    <scope>NUCLEOTIDE SEQUENCE [LARGE SCALE GENOMIC DNA]</scope>
    <source>
        <strain evidence="2 3">AD005a</strain>
    </source>
</reference>
<dbReference type="Gene3D" id="3.40.630.30">
    <property type="match status" value="1"/>
</dbReference>
<evidence type="ECO:0000313" key="2">
    <source>
        <dbReference type="EMBL" id="KHT62877.1"/>
    </source>
</evidence>
<dbReference type="AlphaFoldDB" id="A0A0B9H233"/>
<dbReference type="InterPro" id="IPR000182">
    <property type="entry name" value="GNAT_dom"/>
</dbReference>
<accession>A0A0B9H233</accession>
<dbReference type="GO" id="GO:0016747">
    <property type="term" value="F:acyltransferase activity, transferring groups other than amino-acyl groups"/>
    <property type="evidence" value="ECO:0007669"/>
    <property type="project" value="InterPro"/>
</dbReference>
<dbReference type="SUPFAM" id="SSF55729">
    <property type="entry name" value="Acyl-CoA N-acyltransferases (Nat)"/>
    <property type="match status" value="1"/>
</dbReference>
<organism evidence="2 3">
    <name type="scientific">Photobacterium gaetbulicola</name>
    <dbReference type="NCBI Taxonomy" id="1295392"/>
    <lineage>
        <taxon>Bacteria</taxon>
        <taxon>Pseudomonadati</taxon>
        <taxon>Pseudomonadota</taxon>
        <taxon>Gammaproteobacteria</taxon>
        <taxon>Vibrionales</taxon>
        <taxon>Vibrionaceae</taxon>
        <taxon>Photobacterium</taxon>
    </lineage>
</organism>
<dbReference type="Proteomes" id="UP000031278">
    <property type="component" value="Unassembled WGS sequence"/>
</dbReference>
<dbReference type="EMBL" id="JWLZ01000168">
    <property type="protein sequence ID" value="KHT62877.1"/>
    <property type="molecule type" value="Genomic_DNA"/>
</dbReference>
<dbReference type="PROSITE" id="PS51186">
    <property type="entry name" value="GNAT"/>
    <property type="match status" value="1"/>
</dbReference>
<protein>
    <submittedName>
        <fullName evidence="2">Acyltransferase</fullName>
    </submittedName>
</protein>
<dbReference type="RefSeq" id="WP_039463759.1">
    <property type="nucleotide sequence ID" value="NZ_JWLZ01000168.1"/>
</dbReference>
<keyword evidence="2" id="KW-0012">Acyltransferase</keyword>
<proteinExistence type="predicted"/>
<dbReference type="Pfam" id="PF13508">
    <property type="entry name" value="Acetyltransf_7"/>
    <property type="match status" value="1"/>
</dbReference>
<sequence length="146" mass="16780">MSKLRFHQLEPLRFPLINRFYKAYYPAGKAKKDEVIWIGENTKGIQACVRFKQFADFQLLTGMLVHPDLRSQGQGAALLTACHAQLSAQPCYCFAFSYLESFYQTAGFVTLDDNQLPEALRTRIIRYRQSGKTLTPMLYDQRSSVN</sequence>
<evidence type="ECO:0000259" key="1">
    <source>
        <dbReference type="PROSITE" id="PS51186"/>
    </source>
</evidence>
<dbReference type="InterPro" id="IPR016181">
    <property type="entry name" value="Acyl_CoA_acyltransferase"/>
</dbReference>
<gene>
    <name evidence="2" type="ORF">RJ45_15000</name>
</gene>
<name>A0A0B9H233_9GAMM</name>
<feature type="domain" description="N-acetyltransferase" evidence="1">
    <location>
        <begin position="1"/>
        <end position="132"/>
    </location>
</feature>
<keyword evidence="2" id="KW-0808">Transferase</keyword>